<evidence type="ECO:0000256" key="2">
    <source>
        <dbReference type="SAM" id="MobiDB-lite"/>
    </source>
</evidence>
<sequence length="626" mass="70899">MGSQIPASGQIKAPNKNTVNVDPNPSFDALQGWMPTATLSELEESFDQQIQQSWLEREPTPERSPPPNQTPKGTSTASQRRTVPARKRGIRRHNLLLDKLGRKKTKRQRREWKILSLLQKVSKECRITKLALETNQEQMQALRQGEAYAQAQAAKFEKALECERHLQAEIKSELSAVKQEASAFCQAAACAHAQAGEFEKALEYERRLHTETKSELSAAKHEASAFYETAAGAHAQAGEFEKKLACERHWHTKTKSELSASQQEVSTLLQGQSQAGHDRNMMRRKMKDQQAMLDDAVKELNKSKETAATARQGQLKAISELNKAMRLNQGSDQSTDTQLVQKMVELRNNIRTWSLTYFITEFENTPRLCRQDMEILYELGLDSVMRKDCFERSLQDTTIRPTVARSVLWAVLQRDLFRQYLWVIRPFGRWVRDTHKFLSSKMMMKYSQDFDEKSHKFNIWRANGNGMFSQAPRPGQKRMCRNRTITQLVTSTMRLLKPLLASQDQKDAEGELYQIIDQALALDEELCQQVADLSVRYLEDSSGLVGARFNPRAMTTEIGSKDATAEDVVSVVLAPALIKRGNSAGNDFNKQVILVPMEVICEPAEPNPTSRANPIPIPTPTPSPRV</sequence>
<gene>
    <name evidence="3" type="ORF">CSOL1703_00006249</name>
</gene>
<accession>A0A9N9ZJM4</accession>
<feature type="compositionally biased region" description="Polar residues" evidence="2">
    <location>
        <begin position="72"/>
        <end position="81"/>
    </location>
</feature>
<reference evidence="3" key="1">
    <citation type="submission" date="2021-10" db="EMBL/GenBank/DDBJ databases">
        <authorList>
            <person name="Piombo E."/>
        </authorList>
    </citation>
    <scope>NUCLEOTIDE SEQUENCE</scope>
</reference>
<feature type="compositionally biased region" description="Basic residues" evidence="2">
    <location>
        <begin position="83"/>
        <end position="94"/>
    </location>
</feature>
<name>A0A9N9ZJM4_9HYPO</name>
<organism evidence="3 4">
    <name type="scientific">Clonostachys solani</name>
    <dbReference type="NCBI Taxonomy" id="160281"/>
    <lineage>
        <taxon>Eukaryota</taxon>
        <taxon>Fungi</taxon>
        <taxon>Dikarya</taxon>
        <taxon>Ascomycota</taxon>
        <taxon>Pezizomycotina</taxon>
        <taxon>Sordariomycetes</taxon>
        <taxon>Hypocreomycetidae</taxon>
        <taxon>Hypocreales</taxon>
        <taxon>Bionectriaceae</taxon>
        <taxon>Clonostachys</taxon>
    </lineage>
</organism>
<dbReference type="AlphaFoldDB" id="A0A9N9ZJM4"/>
<proteinExistence type="predicted"/>
<dbReference type="EMBL" id="CABFOC020000063">
    <property type="protein sequence ID" value="CAH0056309.1"/>
    <property type="molecule type" value="Genomic_DNA"/>
</dbReference>
<dbReference type="OrthoDB" id="5213630at2759"/>
<protein>
    <submittedName>
        <fullName evidence="3">Uncharacterized protein</fullName>
    </submittedName>
</protein>
<evidence type="ECO:0000313" key="4">
    <source>
        <dbReference type="Proteomes" id="UP000775872"/>
    </source>
</evidence>
<keyword evidence="1" id="KW-0175">Coiled coil</keyword>
<dbReference type="Proteomes" id="UP000775872">
    <property type="component" value="Unassembled WGS sequence"/>
</dbReference>
<evidence type="ECO:0000313" key="3">
    <source>
        <dbReference type="EMBL" id="CAH0056309.1"/>
    </source>
</evidence>
<keyword evidence="4" id="KW-1185">Reference proteome</keyword>
<feature type="compositionally biased region" description="Pro residues" evidence="2">
    <location>
        <begin position="615"/>
        <end position="626"/>
    </location>
</feature>
<feature type="coiled-coil region" evidence="1">
    <location>
        <begin position="279"/>
        <end position="306"/>
    </location>
</feature>
<evidence type="ECO:0000256" key="1">
    <source>
        <dbReference type="SAM" id="Coils"/>
    </source>
</evidence>
<comment type="caution">
    <text evidence="3">The sequence shown here is derived from an EMBL/GenBank/DDBJ whole genome shotgun (WGS) entry which is preliminary data.</text>
</comment>
<feature type="region of interest" description="Disordered" evidence="2">
    <location>
        <begin position="605"/>
        <end position="626"/>
    </location>
</feature>
<feature type="region of interest" description="Disordered" evidence="2">
    <location>
        <begin position="1"/>
        <end position="102"/>
    </location>
</feature>